<name>A0A443PIX5_9MAGN</name>
<evidence type="ECO:0000259" key="1">
    <source>
        <dbReference type="PROSITE" id="PS50104"/>
    </source>
</evidence>
<dbReference type="Gene3D" id="3.40.50.10140">
    <property type="entry name" value="Toll/interleukin-1 receptor homology (TIR) domain"/>
    <property type="match status" value="1"/>
</dbReference>
<evidence type="ECO:0000313" key="3">
    <source>
        <dbReference type="Proteomes" id="UP000283530"/>
    </source>
</evidence>
<reference evidence="2 3" key="1">
    <citation type="journal article" date="2019" name="Nat. Plants">
        <title>Stout camphor tree genome fills gaps in understanding of flowering plant genome evolution.</title>
        <authorList>
            <person name="Chaw S.M."/>
            <person name="Liu Y.C."/>
            <person name="Wu Y.W."/>
            <person name="Wang H.Y."/>
            <person name="Lin C.I."/>
            <person name="Wu C.S."/>
            <person name="Ke H.M."/>
            <person name="Chang L.Y."/>
            <person name="Hsu C.Y."/>
            <person name="Yang H.T."/>
            <person name="Sudianto E."/>
            <person name="Hsu M.H."/>
            <person name="Wu K.P."/>
            <person name="Wang L.N."/>
            <person name="Leebens-Mack J.H."/>
            <person name="Tsai I.J."/>
        </authorList>
    </citation>
    <scope>NUCLEOTIDE SEQUENCE [LARGE SCALE GENOMIC DNA]</scope>
    <source>
        <strain evidence="3">cv. Chaw 1501</strain>
        <tissue evidence="2">Young leaves</tissue>
    </source>
</reference>
<dbReference type="EMBL" id="QPKB01000008">
    <property type="protein sequence ID" value="RWR90715.1"/>
    <property type="molecule type" value="Genomic_DNA"/>
</dbReference>
<feature type="domain" description="TIR" evidence="1">
    <location>
        <begin position="24"/>
        <end position="147"/>
    </location>
</feature>
<organism evidence="2 3">
    <name type="scientific">Cinnamomum micranthum f. kanehirae</name>
    <dbReference type="NCBI Taxonomy" id="337451"/>
    <lineage>
        <taxon>Eukaryota</taxon>
        <taxon>Viridiplantae</taxon>
        <taxon>Streptophyta</taxon>
        <taxon>Embryophyta</taxon>
        <taxon>Tracheophyta</taxon>
        <taxon>Spermatophyta</taxon>
        <taxon>Magnoliopsida</taxon>
        <taxon>Magnoliidae</taxon>
        <taxon>Laurales</taxon>
        <taxon>Lauraceae</taxon>
        <taxon>Cinnamomum</taxon>
    </lineage>
</organism>
<dbReference type="InterPro" id="IPR000157">
    <property type="entry name" value="TIR_dom"/>
</dbReference>
<dbReference type="PROSITE" id="PS50104">
    <property type="entry name" value="TIR"/>
    <property type="match status" value="1"/>
</dbReference>
<dbReference type="InterPro" id="IPR035897">
    <property type="entry name" value="Toll_tir_struct_dom_sf"/>
</dbReference>
<evidence type="ECO:0000313" key="2">
    <source>
        <dbReference type="EMBL" id="RWR90715.1"/>
    </source>
</evidence>
<keyword evidence="3" id="KW-1185">Reference proteome</keyword>
<comment type="caution">
    <text evidence="2">The sequence shown here is derived from an EMBL/GenBank/DDBJ whole genome shotgun (WGS) entry which is preliminary data.</text>
</comment>
<sequence>MQRFLANKFSAPLRQIKQGVLVGAPCDVFINHRGVDTKRNVAGLLYNCLIQHNLHPFLDAKSMKAGDKLFESIELAITHCKVGVTIFSPRYCESYFCMLELARLVESKKKLIPIFCDVKPSELQFKGHEKCTPKEIERFGRALEEAKYTVGLAFDSQNGNWTDLMASATDIILNSIEGRGNREENSFYFNSFGSNVFLAK</sequence>
<dbReference type="SUPFAM" id="SSF52200">
    <property type="entry name" value="Toll/Interleukin receptor TIR domain"/>
    <property type="match status" value="1"/>
</dbReference>
<protein>
    <submittedName>
        <fullName evidence="2">TMV resistance protein N</fullName>
    </submittedName>
</protein>
<dbReference type="AlphaFoldDB" id="A0A443PIX5"/>
<dbReference type="GO" id="GO:0007165">
    <property type="term" value="P:signal transduction"/>
    <property type="evidence" value="ECO:0007669"/>
    <property type="project" value="InterPro"/>
</dbReference>
<gene>
    <name evidence="2" type="ORF">CKAN_01982400</name>
</gene>
<dbReference type="OrthoDB" id="6078042at2759"/>
<proteinExistence type="predicted"/>
<dbReference type="Pfam" id="PF13676">
    <property type="entry name" value="TIR_2"/>
    <property type="match status" value="1"/>
</dbReference>
<dbReference type="SMART" id="SM00255">
    <property type="entry name" value="TIR"/>
    <property type="match status" value="1"/>
</dbReference>
<dbReference type="Proteomes" id="UP000283530">
    <property type="component" value="Unassembled WGS sequence"/>
</dbReference>
<dbReference type="PANTHER" id="PTHR31008">
    <property type="entry name" value="COP1-INTERACTING PROTEIN-RELATED"/>
    <property type="match status" value="1"/>
</dbReference>
<accession>A0A443PIX5</accession>
<dbReference type="PANTHER" id="PTHR31008:SF16">
    <property type="entry name" value="TOLL-INTERLEUKIN-RESISTANCE (TIR) DOMAIN FAMILY PROTEIN"/>
    <property type="match status" value="1"/>
</dbReference>